<dbReference type="Proteomes" id="UP000013827">
    <property type="component" value="Unassembled WGS sequence"/>
</dbReference>
<sequence length="232" mass="25124">MGGGRGHAGLRGVLPPDPRGERRRVVRLLPPPLPHRPVRGEGLHRLGAYRLHRLAPQAHQDRPPPAAQVAAPLRAPWRRRFPSHDQSAARLGRVHCRHHARGARAVAAPAVAVSIRAQLAQPHPGGLVVGRGRRHPSGRPRGEHVPPARPRGGGGGAGDLAGGRRARGEDVPILRLWQRPLPAALLRRPLLRHARRLLRGEVPAAGARLCQKVPAGDGRRRRGGRRPSLLLL</sequence>
<evidence type="ECO:0000313" key="2">
    <source>
        <dbReference type="EnsemblProtists" id="EOD21327"/>
    </source>
</evidence>
<dbReference type="AlphaFoldDB" id="A0A0D3JCU2"/>
<reference evidence="3" key="1">
    <citation type="journal article" date="2013" name="Nature">
        <title>Pan genome of the phytoplankton Emiliania underpins its global distribution.</title>
        <authorList>
            <person name="Read B.A."/>
            <person name="Kegel J."/>
            <person name="Klute M.J."/>
            <person name="Kuo A."/>
            <person name="Lefebvre S.C."/>
            <person name="Maumus F."/>
            <person name="Mayer C."/>
            <person name="Miller J."/>
            <person name="Monier A."/>
            <person name="Salamov A."/>
            <person name="Young J."/>
            <person name="Aguilar M."/>
            <person name="Claverie J.M."/>
            <person name="Frickenhaus S."/>
            <person name="Gonzalez K."/>
            <person name="Herman E.K."/>
            <person name="Lin Y.C."/>
            <person name="Napier J."/>
            <person name="Ogata H."/>
            <person name="Sarno A.F."/>
            <person name="Shmutz J."/>
            <person name="Schroeder D."/>
            <person name="de Vargas C."/>
            <person name="Verret F."/>
            <person name="von Dassow P."/>
            <person name="Valentin K."/>
            <person name="Van de Peer Y."/>
            <person name="Wheeler G."/>
            <person name="Dacks J.B."/>
            <person name="Delwiche C.F."/>
            <person name="Dyhrman S.T."/>
            <person name="Glockner G."/>
            <person name="John U."/>
            <person name="Richards T."/>
            <person name="Worden A.Z."/>
            <person name="Zhang X."/>
            <person name="Grigoriev I.V."/>
            <person name="Allen A.E."/>
            <person name="Bidle K."/>
            <person name="Borodovsky M."/>
            <person name="Bowler C."/>
            <person name="Brownlee C."/>
            <person name="Cock J.M."/>
            <person name="Elias M."/>
            <person name="Gladyshev V.N."/>
            <person name="Groth M."/>
            <person name="Guda C."/>
            <person name="Hadaegh A."/>
            <person name="Iglesias-Rodriguez M.D."/>
            <person name="Jenkins J."/>
            <person name="Jones B.M."/>
            <person name="Lawson T."/>
            <person name="Leese F."/>
            <person name="Lindquist E."/>
            <person name="Lobanov A."/>
            <person name="Lomsadze A."/>
            <person name="Malik S.B."/>
            <person name="Marsh M.E."/>
            <person name="Mackinder L."/>
            <person name="Mock T."/>
            <person name="Mueller-Roeber B."/>
            <person name="Pagarete A."/>
            <person name="Parker M."/>
            <person name="Probert I."/>
            <person name="Quesneville H."/>
            <person name="Raines C."/>
            <person name="Rensing S.A."/>
            <person name="Riano-Pachon D.M."/>
            <person name="Richier S."/>
            <person name="Rokitta S."/>
            <person name="Shiraiwa Y."/>
            <person name="Soanes D.M."/>
            <person name="van der Giezen M."/>
            <person name="Wahlund T.M."/>
            <person name="Williams B."/>
            <person name="Wilson W."/>
            <person name="Wolfe G."/>
            <person name="Wurch L.L."/>
        </authorList>
    </citation>
    <scope>NUCLEOTIDE SEQUENCE</scope>
</reference>
<dbReference type="EnsemblProtists" id="EOD21327">
    <property type="protein sequence ID" value="EOD21327"/>
    <property type="gene ID" value="EMIHUDRAFT_458405"/>
</dbReference>
<accession>A0A0D3JCU2</accession>
<feature type="region of interest" description="Disordered" evidence="1">
    <location>
        <begin position="123"/>
        <end position="165"/>
    </location>
</feature>
<feature type="compositionally biased region" description="Gly residues" evidence="1">
    <location>
        <begin position="151"/>
        <end position="161"/>
    </location>
</feature>
<name>A0A0D3JCU2_EMIH1</name>
<protein>
    <submittedName>
        <fullName evidence="2">Uncharacterized protein</fullName>
    </submittedName>
</protein>
<dbReference type="PaxDb" id="2903-EOD21327"/>
<evidence type="ECO:0000256" key="1">
    <source>
        <dbReference type="SAM" id="MobiDB-lite"/>
    </source>
</evidence>
<organism evidence="2 3">
    <name type="scientific">Emiliania huxleyi (strain CCMP1516)</name>
    <dbReference type="NCBI Taxonomy" id="280463"/>
    <lineage>
        <taxon>Eukaryota</taxon>
        <taxon>Haptista</taxon>
        <taxon>Haptophyta</taxon>
        <taxon>Prymnesiophyceae</taxon>
        <taxon>Isochrysidales</taxon>
        <taxon>Noelaerhabdaceae</taxon>
        <taxon>Emiliania</taxon>
    </lineage>
</organism>
<evidence type="ECO:0000313" key="3">
    <source>
        <dbReference type="Proteomes" id="UP000013827"/>
    </source>
</evidence>
<proteinExistence type="predicted"/>
<reference evidence="2" key="2">
    <citation type="submission" date="2024-10" db="UniProtKB">
        <authorList>
            <consortium name="EnsemblProtists"/>
        </authorList>
    </citation>
    <scope>IDENTIFICATION</scope>
</reference>
<feature type="region of interest" description="Disordered" evidence="1">
    <location>
        <begin position="213"/>
        <end position="232"/>
    </location>
</feature>
<feature type="region of interest" description="Disordered" evidence="1">
    <location>
        <begin position="1"/>
        <end position="24"/>
    </location>
</feature>
<keyword evidence="3" id="KW-1185">Reference proteome</keyword>